<dbReference type="GeneID" id="34558089"/>
<organism evidence="2 3">
    <name type="scientific">Colletotrichum orchidophilum</name>
    <dbReference type="NCBI Taxonomy" id="1209926"/>
    <lineage>
        <taxon>Eukaryota</taxon>
        <taxon>Fungi</taxon>
        <taxon>Dikarya</taxon>
        <taxon>Ascomycota</taxon>
        <taxon>Pezizomycotina</taxon>
        <taxon>Sordariomycetes</taxon>
        <taxon>Hypocreomycetidae</taxon>
        <taxon>Glomerellales</taxon>
        <taxon>Glomerellaceae</taxon>
        <taxon>Colletotrichum</taxon>
    </lineage>
</organism>
<name>A0A1G4BEP0_9PEZI</name>
<protein>
    <submittedName>
        <fullName evidence="2">Uncharacterized protein</fullName>
    </submittedName>
</protein>
<comment type="caution">
    <text evidence="2">The sequence shown here is derived from an EMBL/GenBank/DDBJ whole genome shotgun (WGS) entry which is preliminary data.</text>
</comment>
<sequence length="60" mass="6209">MSQNGQKPVKRGPRRSSHSGLPLHATSDPGGFGNGPCCPSQLEPCSTQSASPGRPPKENP</sequence>
<gene>
    <name evidence="2" type="ORF">CORC01_04932</name>
</gene>
<feature type="region of interest" description="Disordered" evidence="1">
    <location>
        <begin position="1"/>
        <end position="60"/>
    </location>
</feature>
<accession>A0A1G4BEP0</accession>
<dbReference type="AlphaFoldDB" id="A0A1G4BEP0"/>
<keyword evidence="3" id="KW-1185">Reference proteome</keyword>
<proteinExistence type="predicted"/>
<dbReference type="RefSeq" id="XP_022476941.1">
    <property type="nucleotide sequence ID" value="XM_022616579.1"/>
</dbReference>
<dbReference type="EMBL" id="MJBS01000033">
    <property type="protein sequence ID" value="OHE99796.1"/>
    <property type="molecule type" value="Genomic_DNA"/>
</dbReference>
<dbReference type="Proteomes" id="UP000176998">
    <property type="component" value="Unassembled WGS sequence"/>
</dbReference>
<evidence type="ECO:0000313" key="2">
    <source>
        <dbReference type="EMBL" id="OHE99796.1"/>
    </source>
</evidence>
<evidence type="ECO:0000256" key="1">
    <source>
        <dbReference type="SAM" id="MobiDB-lite"/>
    </source>
</evidence>
<feature type="compositionally biased region" description="Basic residues" evidence="1">
    <location>
        <begin position="8"/>
        <end position="17"/>
    </location>
</feature>
<reference evidence="2 3" key="1">
    <citation type="submission" date="2016-09" db="EMBL/GenBank/DDBJ databases">
        <authorList>
            <person name="Capua I."/>
            <person name="De Benedictis P."/>
            <person name="Joannis T."/>
            <person name="Lombin L.H."/>
            <person name="Cattoli G."/>
        </authorList>
    </citation>
    <scope>NUCLEOTIDE SEQUENCE [LARGE SCALE GENOMIC DNA]</scope>
    <source>
        <strain evidence="2 3">IMI 309357</strain>
    </source>
</reference>
<evidence type="ECO:0000313" key="3">
    <source>
        <dbReference type="Proteomes" id="UP000176998"/>
    </source>
</evidence>